<evidence type="ECO:0008006" key="4">
    <source>
        <dbReference type="Google" id="ProtNLM"/>
    </source>
</evidence>
<reference evidence="2 3" key="1">
    <citation type="journal article" date="2012" name="Mol. Microbiol.">
        <title>The genetic and structural basis of two distinct terminal side branch residues in stewartan and amylovoran exopolysaccharides and their potential role in host adaptation.</title>
        <authorList>
            <person name="Wang X."/>
            <person name="Yang F."/>
            <person name="von Bodman S.B."/>
        </authorList>
    </citation>
    <scope>NUCLEOTIDE SEQUENCE [LARGE SCALE GENOMIC DNA]</scope>
    <source>
        <strain evidence="2 3">DC283</strain>
    </source>
</reference>
<name>H3RBJ6_PANSE</name>
<evidence type="ECO:0000313" key="2">
    <source>
        <dbReference type="EMBL" id="EHU01335.1"/>
    </source>
</evidence>
<dbReference type="Proteomes" id="UP000005050">
    <property type="component" value="Unassembled WGS sequence"/>
</dbReference>
<dbReference type="AlphaFoldDB" id="H3RBJ6"/>
<protein>
    <recommendedName>
        <fullName evidence="4">DUF2570 domain-containing protein</fullName>
    </recommendedName>
</protein>
<dbReference type="PATRIC" id="fig|660596.6.peg.1347"/>
<accession>H3RBJ6</accession>
<evidence type="ECO:0000313" key="3">
    <source>
        <dbReference type="Proteomes" id="UP000005050"/>
    </source>
</evidence>
<evidence type="ECO:0000256" key="1">
    <source>
        <dbReference type="SAM" id="MobiDB-lite"/>
    </source>
</evidence>
<sequence>MLAFLLVVLIAALLLTAAHYRDSTLRVEQQRDAAIQQTKSAEAVTNNVISAVRLFNDIAASTQSQKQQANADSENRIVVIRKAVETDKCAALPVPDTAARELRTHRNQIRSGSTSPDPGGINR</sequence>
<dbReference type="EMBL" id="AHIE01000008">
    <property type="protein sequence ID" value="EHU01335.1"/>
    <property type="molecule type" value="Genomic_DNA"/>
</dbReference>
<feature type="region of interest" description="Disordered" evidence="1">
    <location>
        <begin position="96"/>
        <end position="123"/>
    </location>
</feature>
<organism evidence="2 3">
    <name type="scientific">Pantoea stewartii subsp. stewartii DC283</name>
    <dbReference type="NCBI Taxonomy" id="660596"/>
    <lineage>
        <taxon>Bacteria</taxon>
        <taxon>Pseudomonadati</taxon>
        <taxon>Pseudomonadota</taxon>
        <taxon>Gammaproteobacteria</taxon>
        <taxon>Enterobacterales</taxon>
        <taxon>Erwiniaceae</taxon>
        <taxon>Pantoea</taxon>
    </lineage>
</organism>
<comment type="caution">
    <text evidence="2">The sequence shown here is derived from an EMBL/GenBank/DDBJ whole genome shotgun (WGS) entry which is preliminary data.</text>
</comment>
<gene>
    <name evidence="2" type="ORF">CKS_4085</name>
</gene>
<proteinExistence type="predicted"/>